<dbReference type="RefSeq" id="WP_342158453.1">
    <property type="nucleotide sequence ID" value="NZ_JBCDNA010000001.1"/>
</dbReference>
<dbReference type="SUPFAM" id="SSF49503">
    <property type="entry name" value="Cupredoxins"/>
    <property type="match status" value="1"/>
</dbReference>
<dbReference type="Gene3D" id="2.60.40.200">
    <property type="entry name" value="Superoxide dismutase, copper/zinc binding domain"/>
    <property type="match status" value="1"/>
</dbReference>
<dbReference type="EMBL" id="JBCDNA010000001">
    <property type="protein sequence ID" value="MEL4454814.1"/>
    <property type="molecule type" value="Genomic_DNA"/>
</dbReference>
<evidence type="ECO:0000256" key="1">
    <source>
        <dbReference type="ARBA" id="ARBA00010457"/>
    </source>
</evidence>
<gene>
    <name evidence="3" type="ORF">AABB81_02830</name>
</gene>
<evidence type="ECO:0000256" key="2">
    <source>
        <dbReference type="SAM" id="SignalP"/>
    </source>
</evidence>
<evidence type="ECO:0000313" key="3">
    <source>
        <dbReference type="EMBL" id="MEL4454814.1"/>
    </source>
</evidence>
<evidence type="ECO:0000313" key="4">
    <source>
        <dbReference type="Proteomes" id="UP001474120"/>
    </source>
</evidence>
<dbReference type="PROSITE" id="PS51257">
    <property type="entry name" value="PROKAR_LIPOPROTEIN"/>
    <property type="match status" value="1"/>
</dbReference>
<dbReference type="InterPro" id="IPR008972">
    <property type="entry name" value="Cupredoxin"/>
</dbReference>
<feature type="signal peptide" evidence="2">
    <location>
        <begin position="1"/>
        <end position="23"/>
    </location>
</feature>
<reference evidence="3 4" key="1">
    <citation type="submission" date="2024-04" db="EMBL/GenBank/DDBJ databases">
        <title>whole genome sequencing of Lutimonas vermicola strain IMCC1616.</title>
        <authorList>
            <person name="Bae S.S."/>
        </authorList>
    </citation>
    <scope>NUCLEOTIDE SEQUENCE [LARGE SCALE GENOMIC DNA]</scope>
    <source>
        <strain evidence="3 4">IMCC1616</strain>
    </source>
</reference>
<keyword evidence="4" id="KW-1185">Reference proteome</keyword>
<accession>A0ABU9KZK8</accession>
<name>A0ABU9KZK8_9FLAO</name>
<organism evidence="3 4">
    <name type="scientific">Lutimonas vermicola</name>
    <dbReference type="NCBI Taxonomy" id="414288"/>
    <lineage>
        <taxon>Bacteria</taxon>
        <taxon>Pseudomonadati</taxon>
        <taxon>Bacteroidota</taxon>
        <taxon>Flavobacteriia</taxon>
        <taxon>Flavobacteriales</taxon>
        <taxon>Flavobacteriaceae</taxon>
        <taxon>Lutimonas</taxon>
    </lineage>
</organism>
<comment type="caution">
    <text evidence="3">The sequence shown here is derived from an EMBL/GenBank/DDBJ whole genome shotgun (WGS) entry which is preliminary data.</text>
</comment>
<dbReference type="SUPFAM" id="SSF49329">
    <property type="entry name" value="Cu,Zn superoxide dismutase-like"/>
    <property type="match status" value="4"/>
</dbReference>
<feature type="chain" id="PRO_5045373911" evidence="2">
    <location>
        <begin position="24"/>
        <end position="649"/>
    </location>
</feature>
<dbReference type="InterPro" id="IPR036423">
    <property type="entry name" value="SOD-like_Cu/Zn_dom_sf"/>
</dbReference>
<sequence>MNILAKSRLLILLISLTTLTACSNDDDDMMIDPPITPDLPEFEGRIMMYDLESSSEDGISGTATFTENEDNSVTIDLDLSNAPSGEQLPAHIHVNSAAEDGEIVLTLGPVDGSTGKSSITITALDDGTAVTYDSLIAIDGAINVHRDEGELFWTVVAQGDIGINVLTGVSSTYELNEKMAPGIQGTITFYERVSGEALSVIQLENTPAEGIHPAHIHNGNALEGGNIAVSLNPVDGTTGTSKTHIDQLDDGSSISYEDLIEFNGYVNVHLSAEELATIVAQGDIGGNALSGTEMMYMLGEKDALGISGMVYFYKRNNGETLAKLVLTNTPENGVHPAHIHNNSAAEGGGIAVSFTPVDGTSGMSYTNIAALDDGTAISYEALLDFDGYINVHLSPADLDVIVAQGDIGQNELTGMSIMYDLGEKDVQGISGSVTFYERKSGEALAMLNVMNTPAGGVHPAHIHNNSVAEGGGIAFSFNPVNGDTGMSLTHVAQLDDGTSFGYDTIESFDGYINVHLSAGNLATIVAQGNIGSNFGEDGGGDAGAVTYAVGNSGNSAYLFTGEGLDNESNPDFTFKRGQTYTFNVNAPGHPFLIKTTATLGTDDSYDNGVTNNGAATGTITFTVPMDAPDTLYYICEFHASMVGTLTIID</sequence>
<dbReference type="Gene3D" id="2.60.40.420">
    <property type="entry name" value="Cupredoxins - blue copper proteins"/>
    <property type="match status" value="1"/>
</dbReference>
<keyword evidence="2" id="KW-0732">Signal</keyword>
<protein>
    <submittedName>
        <fullName evidence="3">CHRD domain-containing protein</fullName>
    </submittedName>
</protein>
<dbReference type="Proteomes" id="UP001474120">
    <property type="component" value="Unassembled WGS sequence"/>
</dbReference>
<comment type="similarity">
    <text evidence="1">Belongs to the Cu-Zn superoxide dismutase family.</text>
</comment>
<proteinExistence type="inferred from homology"/>